<protein>
    <submittedName>
        <fullName evidence="3">Uncharacterized protein</fullName>
    </submittedName>
</protein>
<dbReference type="STRING" id="113226.A0A139IAZ0"/>
<dbReference type="AlphaFoldDB" id="A0A139IAZ0"/>
<dbReference type="Proteomes" id="UP000073492">
    <property type="component" value="Unassembled WGS sequence"/>
</dbReference>
<evidence type="ECO:0000256" key="2">
    <source>
        <dbReference type="SAM" id="SignalP"/>
    </source>
</evidence>
<name>A0A139IAZ0_9PEZI</name>
<feature type="chain" id="PRO_5007297298" evidence="2">
    <location>
        <begin position="25"/>
        <end position="327"/>
    </location>
</feature>
<reference evidence="3 4" key="1">
    <citation type="submission" date="2015-07" db="EMBL/GenBank/DDBJ databases">
        <title>Comparative genomics of the Sigatoka disease complex on banana suggests a link between parallel evolutionary changes in Pseudocercospora fijiensis and Pseudocercospora eumusae and increased virulence on the banana host.</title>
        <authorList>
            <person name="Chang T.-C."/>
            <person name="Salvucci A."/>
            <person name="Crous P.W."/>
            <person name="Stergiopoulos I."/>
        </authorList>
    </citation>
    <scope>NUCLEOTIDE SEQUENCE [LARGE SCALE GENOMIC DNA]</scope>
    <source>
        <strain evidence="3 4">CBS 116634</strain>
    </source>
</reference>
<comment type="caution">
    <text evidence="3">The sequence shown here is derived from an EMBL/GenBank/DDBJ whole genome shotgun (WGS) entry which is preliminary data.</text>
</comment>
<evidence type="ECO:0000256" key="1">
    <source>
        <dbReference type="SAM" id="MobiDB-lite"/>
    </source>
</evidence>
<keyword evidence="4" id="KW-1185">Reference proteome</keyword>
<keyword evidence="2" id="KW-0732">Signal</keyword>
<sequence>MTRIMRPLLSGVAVTIAFLNGTTARPLPSTLSALNDTSSLAANTGNAKLSPVAFNDSASGTSATAFGSDLHVYNSAGRLEARIPTNIPYVATNAEYTFWWKVRVLEQHGHDATVVQTAMAHDTQRNNPGMTMRAARDWVRSEILRLRPLFEGRPNRHQLERTNWALPVQPPGWVPPPPVPVEQDPFRHTVAGPAGPVHHEPAQVWPPPPGAIYYPPPPPQAAPPARRYLPNPATIQRIRDNFQFHLNCGLDRYEARWAVWDEEKGLLPYVSPADHEAAINEILEFRYRMLKSRAEREEDQPDHASPSDANSEALEYDPAPVTGSHKL</sequence>
<feature type="signal peptide" evidence="2">
    <location>
        <begin position="1"/>
        <end position="24"/>
    </location>
</feature>
<dbReference type="OrthoDB" id="10668860at2759"/>
<feature type="region of interest" description="Disordered" evidence="1">
    <location>
        <begin position="293"/>
        <end position="327"/>
    </location>
</feature>
<evidence type="ECO:0000313" key="3">
    <source>
        <dbReference type="EMBL" id="KXT11911.1"/>
    </source>
</evidence>
<evidence type="ECO:0000313" key="4">
    <source>
        <dbReference type="Proteomes" id="UP000073492"/>
    </source>
</evidence>
<proteinExistence type="predicted"/>
<organism evidence="3 4">
    <name type="scientific">Pseudocercospora musae</name>
    <dbReference type="NCBI Taxonomy" id="113226"/>
    <lineage>
        <taxon>Eukaryota</taxon>
        <taxon>Fungi</taxon>
        <taxon>Dikarya</taxon>
        <taxon>Ascomycota</taxon>
        <taxon>Pezizomycotina</taxon>
        <taxon>Dothideomycetes</taxon>
        <taxon>Dothideomycetidae</taxon>
        <taxon>Mycosphaerellales</taxon>
        <taxon>Mycosphaerellaceae</taxon>
        <taxon>Pseudocercospora</taxon>
    </lineage>
</organism>
<accession>A0A139IAZ0</accession>
<dbReference type="EMBL" id="LFZO01000173">
    <property type="protein sequence ID" value="KXT11911.1"/>
    <property type="molecule type" value="Genomic_DNA"/>
</dbReference>
<gene>
    <name evidence="3" type="ORF">AC579_8589</name>
</gene>